<protein>
    <submittedName>
        <fullName evidence="2">Uncharacterized protein</fullName>
    </submittedName>
</protein>
<keyword evidence="3" id="KW-1185">Reference proteome</keyword>
<reference evidence="2" key="1">
    <citation type="submission" date="2020-05" db="UniProtKB">
        <authorList>
            <consortium name="EnsemblMetazoa"/>
        </authorList>
    </citation>
    <scope>IDENTIFICATION</scope>
    <source>
        <strain evidence="2">Yale</strain>
    </source>
</reference>
<evidence type="ECO:0000313" key="3">
    <source>
        <dbReference type="Proteomes" id="UP000092444"/>
    </source>
</evidence>
<name>A0A1B0FKA1_GLOMM</name>
<dbReference type="EMBL" id="CCAG010003441">
    <property type="status" value="NOT_ANNOTATED_CDS"/>
    <property type="molecule type" value="Genomic_DNA"/>
</dbReference>
<feature type="transmembrane region" description="Helical" evidence="1">
    <location>
        <begin position="63"/>
        <end position="85"/>
    </location>
</feature>
<feature type="transmembrane region" description="Helical" evidence="1">
    <location>
        <begin position="37"/>
        <end position="56"/>
    </location>
</feature>
<dbReference type="Proteomes" id="UP000092444">
    <property type="component" value="Unassembled WGS sequence"/>
</dbReference>
<accession>A0A1B0FKA1</accession>
<keyword evidence="1" id="KW-0472">Membrane</keyword>
<evidence type="ECO:0000313" key="2">
    <source>
        <dbReference type="EnsemblMetazoa" id="GMOY004268-PA"/>
    </source>
</evidence>
<sequence>MPTYAFLESVYLRVCMHAFTYDWNILDPSSIIPQQDLYSLLFSWLSFVLGWLVAWLPGWLAGWLAGWLGDWVTGWLAGWLAGWHYQHNEVDG</sequence>
<proteinExistence type="predicted"/>
<keyword evidence="1" id="KW-0812">Transmembrane</keyword>
<evidence type="ECO:0000256" key="1">
    <source>
        <dbReference type="SAM" id="Phobius"/>
    </source>
</evidence>
<keyword evidence="1" id="KW-1133">Transmembrane helix</keyword>
<dbReference type="AlphaFoldDB" id="A0A1B0FKA1"/>
<organism evidence="2 3">
    <name type="scientific">Glossina morsitans morsitans</name>
    <name type="common">Savannah tsetse fly</name>
    <dbReference type="NCBI Taxonomy" id="37546"/>
    <lineage>
        <taxon>Eukaryota</taxon>
        <taxon>Metazoa</taxon>
        <taxon>Ecdysozoa</taxon>
        <taxon>Arthropoda</taxon>
        <taxon>Hexapoda</taxon>
        <taxon>Insecta</taxon>
        <taxon>Pterygota</taxon>
        <taxon>Neoptera</taxon>
        <taxon>Endopterygota</taxon>
        <taxon>Diptera</taxon>
        <taxon>Brachycera</taxon>
        <taxon>Muscomorpha</taxon>
        <taxon>Hippoboscoidea</taxon>
        <taxon>Glossinidae</taxon>
        <taxon>Glossina</taxon>
    </lineage>
</organism>
<dbReference type="EnsemblMetazoa" id="GMOY004268-RA">
    <property type="protein sequence ID" value="GMOY004268-PA"/>
    <property type="gene ID" value="GMOY004268"/>
</dbReference>